<protein>
    <recommendedName>
        <fullName evidence="4">Phosphoesterase, PA-phosphatase related protein</fullName>
    </recommendedName>
</protein>
<keyword evidence="3" id="KW-1185">Reference proteome</keyword>
<reference evidence="2 3" key="1">
    <citation type="submission" date="2019-11" db="EMBL/GenBank/DDBJ databases">
        <authorList>
            <person name="Holert J."/>
        </authorList>
    </citation>
    <scope>NUCLEOTIDE SEQUENCE [LARGE SCALE GENOMIC DNA]</scope>
    <source>
        <strain evidence="2">BC8_1</strain>
    </source>
</reference>
<keyword evidence="1" id="KW-0472">Membrane</keyword>
<proteinExistence type="predicted"/>
<evidence type="ECO:0000313" key="2">
    <source>
        <dbReference type="EMBL" id="CAA0109238.1"/>
    </source>
</evidence>
<keyword evidence="1" id="KW-1133">Transmembrane helix</keyword>
<evidence type="ECO:0000313" key="3">
    <source>
        <dbReference type="Proteomes" id="UP000430146"/>
    </source>
</evidence>
<evidence type="ECO:0000256" key="1">
    <source>
        <dbReference type="SAM" id="Phobius"/>
    </source>
</evidence>
<name>A0A5S9PWH4_MYCVN</name>
<dbReference type="RefSeq" id="WP_425294954.1">
    <property type="nucleotide sequence ID" value="NZ_CACSIP010000012.1"/>
</dbReference>
<dbReference type="EMBL" id="CACSIP010000012">
    <property type="protein sequence ID" value="CAA0109238.1"/>
    <property type="molecule type" value="Genomic_DNA"/>
</dbReference>
<organism evidence="2 3">
    <name type="scientific">Mycolicibacterium vanbaalenii</name>
    <name type="common">Mycobacterium vanbaalenii</name>
    <dbReference type="NCBI Taxonomy" id="110539"/>
    <lineage>
        <taxon>Bacteria</taxon>
        <taxon>Bacillati</taxon>
        <taxon>Actinomycetota</taxon>
        <taxon>Actinomycetes</taxon>
        <taxon>Mycobacteriales</taxon>
        <taxon>Mycobacteriaceae</taxon>
        <taxon>Mycolicibacterium</taxon>
    </lineage>
</organism>
<dbReference type="SUPFAM" id="SSF48317">
    <property type="entry name" value="Acid phosphatase/Vanadium-dependent haloperoxidase"/>
    <property type="match status" value="1"/>
</dbReference>
<feature type="transmembrane region" description="Helical" evidence="1">
    <location>
        <begin position="36"/>
        <end position="60"/>
    </location>
</feature>
<dbReference type="Gene3D" id="1.20.144.10">
    <property type="entry name" value="Phosphatidic acid phosphatase type 2/haloperoxidase"/>
    <property type="match status" value="1"/>
</dbReference>
<feature type="transmembrane region" description="Helical" evidence="1">
    <location>
        <begin position="104"/>
        <end position="136"/>
    </location>
</feature>
<feature type="transmembrane region" description="Helical" evidence="1">
    <location>
        <begin position="148"/>
        <end position="166"/>
    </location>
</feature>
<evidence type="ECO:0008006" key="4">
    <source>
        <dbReference type="Google" id="ProtNLM"/>
    </source>
</evidence>
<accession>A0A5S9PWH4</accession>
<gene>
    <name evidence="2" type="ORF">AELLOGFF_00694</name>
</gene>
<dbReference type="AlphaFoldDB" id="A0A5S9PWH4"/>
<keyword evidence="1" id="KW-0812">Transmembrane</keyword>
<dbReference type="InterPro" id="IPR036938">
    <property type="entry name" value="PAP2/HPO_sf"/>
</dbReference>
<sequence>MAGLAVMTLLGLAVGTGSTPVDDWFQDLGQTHRLPGFLLVFTDGRVTLTVWALLLAIVVIRRRWRPAAVVAVAPPVGVMLSRLAKRVFGREKEGALAYPSGHTTLAVVVFCLAVLVAGVTAWAVVAAVVATVLAVLGQAVSYHYFTDAVGAVFLGTAVVCAAAWVARLDRCQPGCDVGHKSG</sequence>
<dbReference type="Proteomes" id="UP000430146">
    <property type="component" value="Unassembled WGS sequence"/>
</dbReference>